<protein>
    <submittedName>
        <fullName evidence="6">Cytochrome P450 4A10</fullName>
    </submittedName>
</protein>
<dbReference type="CDD" id="cd11062">
    <property type="entry name" value="CYP58-like"/>
    <property type="match status" value="1"/>
</dbReference>
<dbReference type="Proteomes" id="UP000240883">
    <property type="component" value="Unassembled WGS sequence"/>
</dbReference>
<sequence>MSVLNGVTALGEHPLLSFAAALLAFFIGRSIYRLYLHPIAHIPGPVTPKLTSLWLHYHAYIGDEASAIHRLHQEYGPLVRVAPNEVDISDADAIAPIYVSRGGFPKAPCYANFDIDGYKTIFSTTDHDFRAPRAKAVMPLFATKALREGADAIGGCVDRFVERLAWEARSGNPVNVLNLTRSLAVDVVSTHLFDENYNGTSEKGRTLSASAFVDAFVAVGRFFYLPNFIFLWTEWALSKYDSDPKTEESMNLVDQFVDGLVAKTTRESPTYPGRLLAAGLDESEVRAQCKDLIFAGTDSTGMNLATILRCLTLFPDKYERLRAEMAANTARGSQAVDIQGLPYLSSVVKEGLRISMANPTRLPHVVPRGGWTFKSTYFPPSTIVGCSGYELHFNPAIFSDPFEFRPERWIDAGDEMGKHWFAFGAGSRACIARNLATMELYYATAKVVERDALREAKVVNTGDVQIFEWFNSKVKGEKIEIVWAA</sequence>
<dbReference type="STRING" id="1448308.A0A2T2NT10"/>
<evidence type="ECO:0000256" key="3">
    <source>
        <dbReference type="ARBA" id="ARBA00023004"/>
    </source>
</evidence>
<keyword evidence="3 4" id="KW-0408">Iron</keyword>
<dbReference type="InterPro" id="IPR002401">
    <property type="entry name" value="Cyt_P450_E_grp-I"/>
</dbReference>
<dbReference type="InterPro" id="IPR050121">
    <property type="entry name" value="Cytochrome_P450_monoxygenase"/>
</dbReference>
<keyword evidence="2 4" id="KW-0479">Metal-binding</keyword>
<comment type="similarity">
    <text evidence="5">Belongs to the cytochrome P450 family.</text>
</comment>
<accession>A0A2T2NT10</accession>
<dbReference type="OrthoDB" id="1470350at2759"/>
<reference evidence="6 7" key="1">
    <citation type="journal article" date="2018" name="Front. Microbiol.">
        <title>Genome-Wide Analysis of Corynespora cassiicola Leaf Fall Disease Putative Effectors.</title>
        <authorList>
            <person name="Lopez D."/>
            <person name="Ribeiro S."/>
            <person name="Label P."/>
            <person name="Fumanal B."/>
            <person name="Venisse J.S."/>
            <person name="Kohler A."/>
            <person name="de Oliveira R.R."/>
            <person name="Labutti K."/>
            <person name="Lipzen A."/>
            <person name="Lail K."/>
            <person name="Bauer D."/>
            <person name="Ohm R.A."/>
            <person name="Barry K.W."/>
            <person name="Spatafora J."/>
            <person name="Grigoriev I.V."/>
            <person name="Martin F.M."/>
            <person name="Pujade-Renaud V."/>
        </authorList>
    </citation>
    <scope>NUCLEOTIDE SEQUENCE [LARGE SCALE GENOMIC DNA]</scope>
    <source>
        <strain evidence="6 7">Philippines</strain>
    </source>
</reference>
<evidence type="ECO:0000256" key="1">
    <source>
        <dbReference type="ARBA" id="ARBA00001971"/>
    </source>
</evidence>
<dbReference type="PROSITE" id="PS00086">
    <property type="entry name" value="CYTOCHROME_P450"/>
    <property type="match status" value="1"/>
</dbReference>
<dbReference type="InterPro" id="IPR001128">
    <property type="entry name" value="Cyt_P450"/>
</dbReference>
<dbReference type="InterPro" id="IPR017972">
    <property type="entry name" value="Cyt_P450_CS"/>
</dbReference>
<proteinExistence type="inferred from homology"/>
<dbReference type="GO" id="GO:0016705">
    <property type="term" value="F:oxidoreductase activity, acting on paired donors, with incorporation or reduction of molecular oxygen"/>
    <property type="evidence" value="ECO:0007669"/>
    <property type="project" value="InterPro"/>
</dbReference>
<dbReference type="PANTHER" id="PTHR24305:SF156">
    <property type="entry name" value="P450, PUTATIVE (EUROFUNG)-RELATED"/>
    <property type="match status" value="1"/>
</dbReference>
<evidence type="ECO:0000256" key="5">
    <source>
        <dbReference type="RuleBase" id="RU000461"/>
    </source>
</evidence>
<dbReference type="GO" id="GO:0020037">
    <property type="term" value="F:heme binding"/>
    <property type="evidence" value="ECO:0007669"/>
    <property type="project" value="InterPro"/>
</dbReference>
<gene>
    <name evidence="6" type="ORF">BS50DRAFT_319142</name>
</gene>
<evidence type="ECO:0000256" key="4">
    <source>
        <dbReference type="PIRSR" id="PIRSR602401-1"/>
    </source>
</evidence>
<feature type="binding site" description="axial binding residue" evidence="4">
    <location>
        <position position="430"/>
    </location>
    <ligand>
        <name>heme</name>
        <dbReference type="ChEBI" id="CHEBI:30413"/>
    </ligand>
    <ligandPart>
        <name>Fe</name>
        <dbReference type="ChEBI" id="CHEBI:18248"/>
    </ligandPart>
</feature>
<dbReference type="EMBL" id="KZ678133">
    <property type="protein sequence ID" value="PSN68524.1"/>
    <property type="molecule type" value="Genomic_DNA"/>
</dbReference>
<dbReference type="Pfam" id="PF00067">
    <property type="entry name" value="p450"/>
    <property type="match status" value="1"/>
</dbReference>
<dbReference type="SUPFAM" id="SSF48264">
    <property type="entry name" value="Cytochrome P450"/>
    <property type="match status" value="1"/>
</dbReference>
<dbReference type="PRINTS" id="PR00463">
    <property type="entry name" value="EP450I"/>
</dbReference>
<dbReference type="PANTHER" id="PTHR24305">
    <property type="entry name" value="CYTOCHROME P450"/>
    <property type="match status" value="1"/>
</dbReference>
<dbReference type="InterPro" id="IPR036396">
    <property type="entry name" value="Cyt_P450_sf"/>
</dbReference>
<keyword evidence="5" id="KW-0560">Oxidoreductase</keyword>
<name>A0A2T2NT10_CORCC</name>
<keyword evidence="4 5" id="KW-0349">Heme</keyword>
<dbReference type="GO" id="GO:0004497">
    <property type="term" value="F:monooxygenase activity"/>
    <property type="evidence" value="ECO:0007669"/>
    <property type="project" value="UniProtKB-KW"/>
</dbReference>
<dbReference type="PRINTS" id="PR00385">
    <property type="entry name" value="P450"/>
</dbReference>
<evidence type="ECO:0000256" key="2">
    <source>
        <dbReference type="ARBA" id="ARBA00022723"/>
    </source>
</evidence>
<dbReference type="Gene3D" id="1.10.630.10">
    <property type="entry name" value="Cytochrome P450"/>
    <property type="match status" value="1"/>
</dbReference>
<evidence type="ECO:0000313" key="7">
    <source>
        <dbReference type="Proteomes" id="UP000240883"/>
    </source>
</evidence>
<dbReference type="AlphaFoldDB" id="A0A2T2NT10"/>
<keyword evidence="5" id="KW-0503">Monooxygenase</keyword>
<dbReference type="GO" id="GO:0005506">
    <property type="term" value="F:iron ion binding"/>
    <property type="evidence" value="ECO:0007669"/>
    <property type="project" value="InterPro"/>
</dbReference>
<keyword evidence="7" id="KW-1185">Reference proteome</keyword>
<comment type="cofactor">
    <cofactor evidence="1 4">
        <name>heme</name>
        <dbReference type="ChEBI" id="CHEBI:30413"/>
    </cofactor>
</comment>
<organism evidence="6 7">
    <name type="scientific">Corynespora cassiicola Philippines</name>
    <dbReference type="NCBI Taxonomy" id="1448308"/>
    <lineage>
        <taxon>Eukaryota</taxon>
        <taxon>Fungi</taxon>
        <taxon>Dikarya</taxon>
        <taxon>Ascomycota</taxon>
        <taxon>Pezizomycotina</taxon>
        <taxon>Dothideomycetes</taxon>
        <taxon>Pleosporomycetidae</taxon>
        <taxon>Pleosporales</taxon>
        <taxon>Corynesporascaceae</taxon>
        <taxon>Corynespora</taxon>
    </lineage>
</organism>
<evidence type="ECO:0000313" key="6">
    <source>
        <dbReference type="EMBL" id="PSN68524.1"/>
    </source>
</evidence>